<dbReference type="Proteomes" id="UP000279259">
    <property type="component" value="Unassembled WGS sequence"/>
</dbReference>
<keyword evidence="2" id="KW-0408">Iron</keyword>
<keyword evidence="6" id="KW-1185">Reference proteome</keyword>
<reference evidence="5 6" key="1">
    <citation type="submission" date="2018-11" db="EMBL/GenBank/DDBJ databases">
        <title>Genome sequence of Saitozyma podzolica DSM 27192.</title>
        <authorList>
            <person name="Aliyu H."/>
            <person name="Gorte O."/>
            <person name="Ochsenreither K."/>
        </authorList>
    </citation>
    <scope>NUCLEOTIDE SEQUENCE [LARGE SCALE GENOMIC DNA]</scope>
    <source>
        <strain evidence="5 6">DSM 27192</strain>
    </source>
</reference>
<feature type="region of interest" description="Disordered" evidence="3">
    <location>
        <begin position="29"/>
        <end position="106"/>
    </location>
</feature>
<name>A0A427XYT9_9TREE</name>
<dbReference type="Pfam" id="PF05207">
    <property type="entry name" value="Zn_ribbon_CSL"/>
    <property type="match status" value="1"/>
</dbReference>
<dbReference type="InterPro" id="IPR036671">
    <property type="entry name" value="DPH_MB_sf"/>
</dbReference>
<dbReference type="EMBL" id="RSCD01000022">
    <property type="protein sequence ID" value="RSH84000.1"/>
    <property type="molecule type" value="Genomic_DNA"/>
</dbReference>
<dbReference type="PROSITE" id="PS51074">
    <property type="entry name" value="DPH_MB"/>
    <property type="match status" value="1"/>
</dbReference>
<evidence type="ECO:0000256" key="1">
    <source>
        <dbReference type="ARBA" id="ARBA00022723"/>
    </source>
</evidence>
<evidence type="ECO:0000259" key="4">
    <source>
        <dbReference type="PROSITE" id="PS51074"/>
    </source>
</evidence>
<keyword evidence="1" id="KW-0479">Metal-binding</keyword>
<evidence type="ECO:0000313" key="5">
    <source>
        <dbReference type="EMBL" id="RSH84000.1"/>
    </source>
</evidence>
<feature type="compositionally biased region" description="Basic and acidic residues" evidence="3">
    <location>
        <begin position="153"/>
        <end position="163"/>
    </location>
</feature>
<evidence type="ECO:0000256" key="3">
    <source>
        <dbReference type="SAM" id="MobiDB-lite"/>
    </source>
</evidence>
<proteinExistence type="predicted"/>
<sequence>MAGSRPCAAPGQAGGAEYWLRRGQRKEWEEAFESSKHKSSNGPHKKDPHIFHEVSLSLFTPHHGTPPHRAAAPAPASTTAPAPPAFRSGDPSNGSTTGRAAESAVPLDHADSVQTGISGVGSQAGIPGIGRSVRLDARADGYPSIDEAAPAPIEHDGEPHSSGETDADADAEPTYYTLPCRCSSRFVITLDDLEEGVDVVGCEGCGEWVRVGYEVVEGD</sequence>
<accession>A0A427XYT9</accession>
<protein>
    <recommendedName>
        <fullName evidence="4">DPH-type MB domain-containing protein</fullName>
    </recommendedName>
</protein>
<comment type="caution">
    <text evidence="5">The sequence shown here is derived from an EMBL/GenBank/DDBJ whole genome shotgun (WGS) entry which is preliminary data.</text>
</comment>
<dbReference type="AlphaFoldDB" id="A0A427XYT9"/>
<dbReference type="Gene3D" id="3.10.660.10">
    <property type="entry name" value="DPH Zinc finger"/>
    <property type="match status" value="1"/>
</dbReference>
<dbReference type="STRING" id="1890683.A0A427XYT9"/>
<dbReference type="GO" id="GO:0046872">
    <property type="term" value="F:metal ion binding"/>
    <property type="evidence" value="ECO:0007669"/>
    <property type="project" value="UniProtKB-KW"/>
</dbReference>
<dbReference type="SUPFAM" id="SSF144217">
    <property type="entry name" value="CSL zinc finger"/>
    <property type="match status" value="1"/>
</dbReference>
<dbReference type="InterPro" id="IPR007872">
    <property type="entry name" value="DPH_MB_dom"/>
</dbReference>
<evidence type="ECO:0000313" key="6">
    <source>
        <dbReference type="Proteomes" id="UP000279259"/>
    </source>
</evidence>
<gene>
    <name evidence="5" type="ORF">EHS25_005245</name>
</gene>
<feature type="domain" description="DPH-type MB" evidence="4">
    <location>
        <begin position="144"/>
        <end position="214"/>
    </location>
</feature>
<evidence type="ECO:0000256" key="2">
    <source>
        <dbReference type="ARBA" id="ARBA00023004"/>
    </source>
</evidence>
<feature type="region of interest" description="Disordered" evidence="3">
    <location>
        <begin position="143"/>
        <end position="168"/>
    </location>
</feature>
<feature type="compositionally biased region" description="Low complexity" evidence="3">
    <location>
        <begin position="60"/>
        <end position="80"/>
    </location>
</feature>
<organism evidence="5 6">
    <name type="scientific">Saitozyma podzolica</name>
    <dbReference type="NCBI Taxonomy" id="1890683"/>
    <lineage>
        <taxon>Eukaryota</taxon>
        <taxon>Fungi</taxon>
        <taxon>Dikarya</taxon>
        <taxon>Basidiomycota</taxon>
        <taxon>Agaricomycotina</taxon>
        <taxon>Tremellomycetes</taxon>
        <taxon>Tremellales</taxon>
        <taxon>Trimorphomycetaceae</taxon>
        <taxon>Saitozyma</taxon>
    </lineage>
</organism>